<sequence length="159" mass="18555">MLGHPQYEIWFKANLRCSQATFGRLVDWLRHELPERYRRLSYHSFEKKVAVVLYFLGSDGGYRETVAAFGMSKSWCVNVVSVLTVMNEKSLDQTTIVVTACFVLHSMFLYYNDGLFAIPNRRRDRNDQVQPFDQSESETNPFLRKTALTKRTAIARILY</sequence>
<organism evidence="1">
    <name type="scientific">Aphanomyces astaci</name>
    <name type="common">Crayfish plague agent</name>
    <dbReference type="NCBI Taxonomy" id="112090"/>
    <lineage>
        <taxon>Eukaryota</taxon>
        <taxon>Sar</taxon>
        <taxon>Stramenopiles</taxon>
        <taxon>Oomycota</taxon>
        <taxon>Saprolegniomycetes</taxon>
        <taxon>Saprolegniales</taxon>
        <taxon>Verrucalvaceae</taxon>
        <taxon>Aphanomyces</taxon>
    </lineage>
</organism>
<gene>
    <name evidence="1" type="ORF">H257_07584</name>
</gene>
<name>W4GHH5_APHAT</name>
<evidence type="ECO:0000313" key="1">
    <source>
        <dbReference type="EMBL" id="ETV78741.1"/>
    </source>
</evidence>
<dbReference type="STRING" id="112090.W4GHH5"/>
<proteinExistence type="predicted"/>
<accession>W4GHH5</accession>
<dbReference type="EMBL" id="KI913129">
    <property type="protein sequence ID" value="ETV78741.1"/>
    <property type="molecule type" value="Genomic_DNA"/>
</dbReference>
<dbReference type="OrthoDB" id="124023at2759"/>
<evidence type="ECO:0008006" key="2">
    <source>
        <dbReference type="Google" id="ProtNLM"/>
    </source>
</evidence>
<dbReference type="GeneID" id="20809580"/>
<protein>
    <recommendedName>
        <fullName evidence="2">DDE Tnp4 domain-containing protein</fullName>
    </recommendedName>
</protein>
<dbReference type="AlphaFoldDB" id="W4GHH5"/>
<dbReference type="RefSeq" id="XP_009831460.1">
    <property type="nucleotide sequence ID" value="XM_009833158.1"/>
</dbReference>
<dbReference type="VEuPathDB" id="FungiDB:H257_07584"/>
<reference evidence="1" key="1">
    <citation type="submission" date="2013-12" db="EMBL/GenBank/DDBJ databases">
        <title>The Genome Sequence of Aphanomyces astaci APO3.</title>
        <authorList>
            <consortium name="The Broad Institute Genomics Platform"/>
            <person name="Russ C."/>
            <person name="Tyler B."/>
            <person name="van West P."/>
            <person name="Dieguez-Uribeondo J."/>
            <person name="Young S.K."/>
            <person name="Zeng Q."/>
            <person name="Gargeya S."/>
            <person name="Fitzgerald M."/>
            <person name="Abouelleil A."/>
            <person name="Alvarado L."/>
            <person name="Chapman S.B."/>
            <person name="Gainer-Dewar J."/>
            <person name="Goldberg J."/>
            <person name="Griggs A."/>
            <person name="Gujja S."/>
            <person name="Hansen M."/>
            <person name="Howarth C."/>
            <person name="Imamovic A."/>
            <person name="Ireland A."/>
            <person name="Larimer J."/>
            <person name="McCowan C."/>
            <person name="Murphy C."/>
            <person name="Pearson M."/>
            <person name="Poon T.W."/>
            <person name="Priest M."/>
            <person name="Roberts A."/>
            <person name="Saif S."/>
            <person name="Shea T."/>
            <person name="Sykes S."/>
            <person name="Wortman J."/>
            <person name="Nusbaum C."/>
            <person name="Birren B."/>
        </authorList>
    </citation>
    <scope>NUCLEOTIDE SEQUENCE [LARGE SCALE GENOMIC DNA]</scope>
    <source>
        <strain evidence="1">APO3</strain>
    </source>
</reference>